<reference evidence="2" key="2">
    <citation type="submission" date="2025-09" db="UniProtKB">
        <authorList>
            <consortium name="Ensembl"/>
        </authorList>
    </citation>
    <scope>IDENTIFICATION</scope>
</reference>
<protein>
    <submittedName>
        <fullName evidence="2">Uncharacterized protein</fullName>
    </submittedName>
</protein>
<dbReference type="AlphaFoldDB" id="A0A8C0J945"/>
<name>A0A8C0J945_CHEAB</name>
<organism evidence="2 3">
    <name type="scientific">Chelonoidis abingdonii</name>
    <name type="common">Abingdon island giant tortoise</name>
    <name type="synonym">Testudo abingdonii</name>
    <dbReference type="NCBI Taxonomy" id="106734"/>
    <lineage>
        <taxon>Eukaryota</taxon>
        <taxon>Metazoa</taxon>
        <taxon>Chordata</taxon>
        <taxon>Craniata</taxon>
        <taxon>Vertebrata</taxon>
        <taxon>Euteleostomi</taxon>
        <taxon>Archelosauria</taxon>
        <taxon>Testudinata</taxon>
        <taxon>Testudines</taxon>
        <taxon>Cryptodira</taxon>
        <taxon>Durocryptodira</taxon>
        <taxon>Testudinoidea</taxon>
        <taxon>Testudinidae</taxon>
        <taxon>Chelonoidis</taxon>
    </lineage>
</organism>
<feature type="transmembrane region" description="Helical" evidence="1">
    <location>
        <begin position="12"/>
        <end position="30"/>
    </location>
</feature>
<dbReference type="OMA" id="WEALLHM"/>
<dbReference type="Ensembl" id="ENSCABT00000031833.1">
    <property type="protein sequence ID" value="ENSCABP00000029046.1"/>
    <property type="gene ID" value="ENSCABG00000021321.1"/>
</dbReference>
<keyword evidence="1" id="KW-0812">Transmembrane</keyword>
<dbReference type="PANTHER" id="PTHR17550">
    <property type="entry name" value="E3 UBIQUITIN-PROTEIN LIGASE TTC3"/>
    <property type="match status" value="1"/>
</dbReference>
<sequence length="249" mass="28320">MPAFCCLSDPLGLSVWIPVASSFVFLGIWVRRLWNLGRREGDHTGAAVAVCAVDPCEVWCSKPVHVLKDYCDVIKIYIVWPFLFKLENKPDFSNSYFCELSLKRLWDIEVLEDIVDLAKKVVVSGRVFDVGSALAWVKCTGELSVLQKLEELGDYCWPPLEAFFSKYKHYITKVALEDCNLVEEFEAQSCENCIKKSEFMKKRGNCEFSKENLDCAIKLSQLTVSSLCMEKDKNVTSCLGLLTTQLKIR</sequence>
<keyword evidence="1" id="KW-0472">Membrane</keyword>
<keyword evidence="1" id="KW-1133">Transmembrane helix</keyword>
<evidence type="ECO:0000313" key="2">
    <source>
        <dbReference type="Ensembl" id="ENSCABP00000029046.1"/>
    </source>
</evidence>
<evidence type="ECO:0000256" key="1">
    <source>
        <dbReference type="SAM" id="Phobius"/>
    </source>
</evidence>
<evidence type="ECO:0000313" key="3">
    <source>
        <dbReference type="Proteomes" id="UP000694404"/>
    </source>
</evidence>
<proteinExistence type="predicted"/>
<dbReference type="Proteomes" id="UP000694404">
    <property type="component" value="Unplaced"/>
</dbReference>
<dbReference type="GeneTree" id="ENSGT00940000154465"/>
<dbReference type="PANTHER" id="PTHR17550:SF4">
    <property type="entry name" value="E3 UBIQUITIN-PROTEIN LIGASE TTC3"/>
    <property type="match status" value="1"/>
</dbReference>
<keyword evidence="3" id="KW-1185">Reference proteome</keyword>
<reference evidence="2" key="1">
    <citation type="submission" date="2025-08" db="UniProtKB">
        <authorList>
            <consortium name="Ensembl"/>
        </authorList>
    </citation>
    <scope>IDENTIFICATION</scope>
</reference>
<accession>A0A8C0J945</accession>